<organism evidence="2 3">
    <name type="scientific">Thamnidium elegans</name>
    <dbReference type="NCBI Taxonomy" id="101142"/>
    <lineage>
        <taxon>Eukaryota</taxon>
        <taxon>Fungi</taxon>
        <taxon>Fungi incertae sedis</taxon>
        <taxon>Mucoromycota</taxon>
        <taxon>Mucoromycotina</taxon>
        <taxon>Mucoromycetes</taxon>
        <taxon>Mucorales</taxon>
        <taxon>Mucorineae</taxon>
        <taxon>Mucoraceae</taxon>
        <taxon>Thamnidium</taxon>
    </lineage>
</organism>
<dbReference type="InterPro" id="IPR036526">
    <property type="entry name" value="C-N_Hydrolase_sf"/>
</dbReference>
<dbReference type="GO" id="GO:0005739">
    <property type="term" value="C:mitochondrion"/>
    <property type="evidence" value="ECO:0007669"/>
    <property type="project" value="TreeGrafter"/>
</dbReference>
<comment type="caution">
    <text evidence="2">The sequence shown here is derived from an EMBL/GenBank/DDBJ whole genome shotgun (WGS) entry which is preliminary data.</text>
</comment>
<evidence type="ECO:0000259" key="1">
    <source>
        <dbReference type="PROSITE" id="PS50263"/>
    </source>
</evidence>
<feature type="domain" description="CN hydrolase" evidence="1">
    <location>
        <begin position="138"/>
        <end position="241"/>
    </location>
</feature>
<dbReference type="GO" id="GO:0006107">
    <property type="term" value="P:oxaloacetate metabolic process"/>
    <property type="evidence" value="ECO:0007669"/>
    <property type="project" value="TreeGrafter"/>
</dbReference>
<dbReference type="EMBL" id="JAEPRE010000013">
    <property type="protein sequence ID" value="KAG2236815.1"/>
    <property type="molecule type" value="Genomic_DNA"/>
</dbReference>
<dbReference type="PANTHER" id="PTHR23088">
    <property type="entry name" value="NITRILASE-RELATED"/>
    <property type="match status" value="1"/>
</dbReference>
<dbReference type="Gene3D" id="3.60.110.10">
    <property type="entry name" value="Carbon-nitrogen hydrolase"/>
    <property type="match status" value="1"/>
</dbReference>
<dbReference type="InterPro" id="IPR003010">
    <property type="entry name" value="C-N_Hydrolase"/>
</dbReference>
<dbReference type="PANTHER" id="PTHR23088:SF30">
    <property type="entry name" value="OMEGA-AMIDASE NIT2"/>
    <property type="match status" value="1"/>
</dbReference>
<dbReference type="AlphaFoldDB" id="A0A8H7SUW2"/>
<dbReference type="Pfam" id="PF00795">
    <property type="entry name" value="CN_hydrolase"/>
    <property type="match status" value="1"/>
</dbReference>
<accession>A0A8H7SUW2</accession>
<reference evidence="2" key="1">
    <citation type="submission" date="2021-01" db="EMBL/GenBank/DDBJ databases">
        <title>Metabolic potential, ecology and presence of endohyphal bacteria is reflected in genomic diversity of Mucoromycotina.</title>
        <authorList>
            <person name="Muszewska A."/>
            <person name="Okrasinska A."/>
            <person name="Steczkiewicz K."/>
            <person name="Drgas O."/>
            <person name="Orlowska M."/>
            <person name="Perlinska-Lenart U."/>
            <person name="Aleksandrzak-Piekarczyk T."/>
            <person name="Szatraj K."/>
            <person name="Zielenkiewicz U."/>
            <person name="Pilsyk S."/>
            <person name="Malc E."/>
            <person name="Mieczkowski P."/>
            <person name="Kruszewska J.S."/>
            <person name="Biernat P."/>
            <person name="Pawlowska J."/>
        </authorList>
    </citation>
    <scope>NUCLEOTIDE SEQUENCE</scope>
    <source>
        <strain evidence="2">WA0000018081</strain>
    </source>
</reference>
<evidence type="ECO:0000313" key="3">
    <source>
        <dbReference type="Proteomes" id="UP000613177"/>
    </source>
</evidence>
<dbReference type="GO" id="GO:0006541">
    <property type="term" value="P:glutamine metabolic process"/>
    <property type="evidence" value="ECO:0007669"/>
    <property type="project" value="TreeGrafter"/>
</dbReference>
<dbReference type="SUPFAM" id="SSF56317">
    <property type="entry name" value="Carbon-nitrogen hydrolase"/>
    <property type="match status" value="1"/>
</dbReference>
<dbReference type="Proteomes" id="UP000613177">
    <property type="component" value="Unassembled WGS sequence"/>
</dbReference>
<protein>
    <recommendedName>
        <fullName evidence="1">CN hydrolase domain-containing protein</fullName>
    </recommendedName>
</protein>
<proteinExistence type="predicted"/>
<evidence type="ECO:0000313" key="2">
    <source>
        <dbReference type="EMBL" id="KAG2236815.1"/>
    </source>
</evidence>
<dbReference type="GO" id="GO:0006528">
    <property type="term" value="P:asparagine metabolic process"/>
    <property type="evidence" value="ECO:0007669"/>
    <property type="project" value="TreeGrafter"/>
</dbReference>
<name>A0A8H7SUW2_9FUNG</name>
<gene>
    <name evidence="2" type="ORF">INT48_006999</name>
</gene>
<keyword evidence="3" id="KW-1185">Reference proteome</keyword>
<dbReference type="PROSITE" id="PS50263">
    <property type="entry name" value="CN_HYDROLASE"/>
    <property type="match status" value="1"/>
</dbReference>
<sequence>MKLCKTSWVKYDNTRDMIFRAYNNGHSRVWRLQSKKQEIEEDYGSKFTKEGFVKLPLILSDMLNNLLEKVNFDNRFHHLRTVTRSWTYDTLSLVVMDPYIQYNIFITEIYSLSHRLLNLKSFSVLKTMSNILSPASPFKLALIQLGGVGADKAKNLVHTRDMILKAANNGAQVIVLPECFNSPYGTNYFPQYAETLQGGESVAMLSAAAKYSYTFIGAEVSFITNLEENKENNKFLYYVLT</sequence>
<dbReference type="GO" id="GO:0050152">
    <property type="term" value="F:omega-amidase activity"/>
    <property type="evidence" value="ECO:0007669"/>
    <property type="project" value="TreeGrafter"/>
</dbReference>